<proteinExistence type="predicted"/>
<dbReference type="PANTHER" id="PTHR10751">
    <property type="entry name" value="GUANYLATE BINDING PROTEIN"/>
    <property type="match status" value="1"/>
</dbReference>
<dbReference type="InterPro" id="IPR027417">
    <property type="entry name" value="P-loop_NTPase"/>
</dbReference>
<feature type="compositionally biased region" description="Polar residues" evidence="2">
    <location>
        <begin position="604"/>
        <end position="613"/>
    </location>
</feature>
<sequence>MRQAIKKTFSHRICRTLVRPVLEESRLAAVNNLPYTELRSEFREGLESLMDTVMDLASDPKRIQGHVMTGSVLAALAQAFIHVINSGHTPEIRSTWHGVVQSECQRAQNLALSTYHSVFLRLSRGDKRSSHQSSAGENSSTRLLSNPSKALHAKANVNETAADHSHLEDDVLLWPEEIGKSGGEREGGESERMAESSVLLDFASIEDLDTSHAKALEEARRVFDNNSVGDEDDKKPFWNHVISSVEMPYKLLRSTWVARADERVTALLTEGSHLLAGVSLDLESDSNRLLSFLYRFHSTPGGPSKHSRFSNWISTTLVPALFSLAMRERSLVTAAAATTAAAKLELEEANNRWRLELATNAEEAAKQLKETERKLASEFDETIAKVEIQLSEKTSQLISSEEKLRNLEDALRKERADRNIAESNAAREASAVVKIQNDSNSKDAQLKKLESQVNDLTIEIAKLRDLHARHSFEKQEAASALSAAAVEVTRLSEEIVAERRDRAVRRQQNDDLIRQLENARKEVEALKGRAKAAEERVLEIQLELEETHRRGLKRGRESDDERQERRSKRAEARDSPVTGPLDLKEDPTPSSPTTNHQPPRMANDPQTTRQDPGQTFELPSDIGSMTTQQLKLWLTEHGMELTVFELNKNRRVTKQDFLDQVLKACGK</sequence>
<feature type="compositionally biased region" description="Basic and acidic residues" evidence="2">
    <location>
        <begin position="548"/>
        <end position="574"/>
    </location>
</feature>
<dbReference type="EMBL" id="HBFM01013174">
    <property type="protein sequence ID" value="CAD8771848.1"/>
    <property type="molecule type" value="Transcribed_RNA"/>
</dbReference>
<evidence type="ECO:0000259" key="3">
    <source>
        <dbReference type="Pfam" id="PF02841"/>
    </source>
</evidence>
<feature type="region of interest" description="Disordered" evidence="2">
    <location>
        <begin position="126"/>
        <end position="147"/>
    </location>
</feature>
<dbReference type="GO" id="GO:0003924">
    <property type="term" value="F:GTPase activity"/>
    <property type="evidence" value="ECO:0007669"/>
    <property type="project" value="InterPro"/>
</dbReference>
<feature type="region of interest" description="Disordered" evidence="2">
    <location>
        <begin position="548"/>
        <end position="623"/>
    </location>
</feature>
<evidence type="ECO:0000256" key="2">
    <source>
        <dbReference type="SAM" id="MobiDB-lite"/>
    </source>
</evidence>
<dbReference type="InterPro" id="IPR003191">
    <property type="entry name" value="Guanylate-bd/ATL_C"/>
</dbReference>
<dbReference type="GO" id="GO:0005525">
    <property type="term" value="F:GTP binding"/>
    <property type="evidence" value="ECO:0007669"/>
    <property type="project" value="InterPro"/>
</dbReference>
<keyword evidence="1" id="KW-0175">Coiled coil</keyword>
<feature type="compositionally biased region" description="Polar residues" evidence="2">
    <location>
        <begin position="131"/>
        <end position="147"/>
    </location>
</feature>
<dbReference type="SUPFAM" id="SSF48340">
    <property type="entry name" value="Interferon-induced guanylate-binding protein 1 (GBP1), C-terminal domain"/>
    <property type="match status" value="1"/>
</dbReference>
<evidence type="ECO:0000256" key="1">
    <source>
        <dbReference type="SAM" id="Coils"/>
    </source>
</evidence>
<protein>
    <recommendedName>
        <fullName evidence="3">Guanylate-binding protein/Atlastin C-terminal domain-containing protein</fullName>
    </recommendedName>
</protein>
<organism evidence="4">
    <name type="scientific">Polytomella parva</name>
    <dbReference type="NCBI Taxonomy" id="51329"/>
    <lineage>
        <taxon>Eukaryota</taxon>
        <taxon>Viridiplantae</taxon>
        <taxon>Chlorophyta</taxon>
        <taxon>core chlorophytes</taxon>
        <taxon>Chlorophyceae</taxon>
        <taxon>CS clade</taxon>
        <taxon>Chlamydomonadales</taxon>
        <taxon>Chlamydomonadaceae</taxon>
        <taxon>Polytomella</taxon>
    </lineage>
</organism>
<evidence type="ECO:0000313" key="4">
    <source>
        <dbReference type="EMBL" id="CAD8771848.1"/>
    </source>
</evidence>
<dbReference type="InterPro" id="IPR036543">
    <property type="entry name" value="Guanylate-bd_C_sf"/>
</dbReference>
<dbReference type="Gene3D" id="1.20.1000.10">
    <property type="entry name" value="Guanylate-binding protein, C-terminal domain"/>
    <property type="match status" value="1"/>
</dbReference>
<dbReference type="Gene3D" id="3.40.50.300">
    <property type="entry name" value="P-loop containing nucleotide triphosphate hydrolases"/>
    <property type="match status" value="1"/>
</dbReference>
<feature type="coiled-coil region" evidence="1">
    <location>
        <begin position="354"/>
        <end position="466"/>
    </location>
</feature>
<accession>A0A7S0UXM7</accession>
<gene>
    <name evidence="4" type="ORF">PPAR00522_LOCUS8251</name>
</gene>
<feature type="domain" description="Guanylate-binding protein/Atlastin C-terminal" evidence="3">
    <location>
        <begin position="65"/>
        <end position="118"/>
    </location>
</feature>
<reference evidence="4" key="1">
    <citation type="submission" date="2021-01" db="EMBL/GenBank/DDBJ databases">
        <authorList>
            <person name="Corre E."/>
            <person name="Pelletier E."/>
            <person name="Niang G."/>
            <person name="Scheremetjew M."/>
            <person name="Finn R."/>
            <person name="Kale V."/>
            <person name="Holt S."/>
            <person name="Cochrane G."/>
            <person name="Meng A."/>
            <person name="Brown T."/>
            <person name="Cohen L."/>
        </authorList>
    </citation>
    <scope>NUCLEOTIDE SEQUENCE</scope>
    <source>
        <strain evidence="4">SAG 63-3</strain>
    </source>
</reference>
<name>A0A7S0UXM7_9CHLO</name>
<dbReference type="AlphaFoldDB" id="A0A7S0UXM7"/>
<dbReference type="Pfam" id="PF02841">
    <property type="entry name" value="GBP_C"/>
    <property type="match status" value="1"/>
</dbReference>